<name>A0A841KPY1_9FIRM</name>
<dbReference type="Gene3D" id="1.10.1740.10">
    <property type="match status" value="1"/>
</dbReference>
<dbReference type="GO" id="GO:0006352">
    <property type="term" value="P:DNA-templated transcription initiation"/>
    <property type="evidence" value="ECO:0007669"/>
    <property type="project" value="InterPro"/>
</dbReference>
<keyword evidence="2" id="KW-0805">Transcription regulation</keyword>
<dbReference type="EMBL" id="JACHEN010000001">
    <property type="protein sequence ID" value="MBB6214158.1"/>
    <property type="molecule type" value="Genomic_DNA"/>
</dbReference>
<dbReference type="GO" id="GO:0016987">
    <property type="term" value="F:sigma factor activity"/>
    <property type="evidence" value="ECO:0007669"/>
    <property type="project" value="UniProtKB-KW"/>
</dbReference>
<comment type="caution">
    <text evidence="7">The sequence shown here is derived from an EMBL/GenBank/DDBJ whole genome shotgun (WGS) entry which is preliminary data.</text>
</comment>
<sequence length="178" mass="20910">MFEKEKLEKAQEGDLKSIEEICSTTWGALYRFVYFKVQNREEAEDITQETYVKALSHLQKNNIRLDKYIGFLRTVSLNVLRDKWRKKKREGIDVNFENVNPEATALKDPTENFAQRMLIENALNRLNEEQRVVVELRIIKGYSVDEAARIMNKKEGTIRVLQYRALQALAKILNDNDQ</sequence>
<feature type="domain" description="RNA polymerase sigma-70 region 2" evidence="5">
    <location>
        <begin position="28"/>
        <end position="89"/>
    </location>
</feature>
<dbReference type="NCBIfam" id="TIGR02937">
    <property type="entry name" value="sigma70-ECF"/>
    <property type="match status" value="1"/>
</dbReference>
<dbReference type="Gene3D" id="1.10.10.10">
    <property type="entry name" value="Winged helix-like DNA-binding domain superfamily/Winged helix DNA-binding domain"/>
    <property type="match status" value="1"/>
</dbReference>
<keyword evidence="4" id="KW-0804">Transcription</keyword>
<gene>
    <name evidence="7" type="ORF">HNQ80_000227</name>
</gene>
<evidence type="ECO:0000259" key="5">
    <source>
        <dbReference type="Pfam" id="PF04542"/>
    </source>
</evidence>
<evidence type="ECO:0000256" key="2">
    <source>
        <dbReference type="ARBA" id="ARBA00023015"/>
    </source>
</evidence>
<comment type="similarity">
    <text evidence="1">Belongs to the sigma-70 factor family. ECF subfamily.</text>
</comment>
<dbReference type="RefSeq" id="WP_184307305.1">
    <property type="nucleotide sequence ID" value="NZ_JACHEN010000001.1"/>
</dbReference>
<dbReference type="InterPro" id="IPR039425">
    <property type="entry name" value="RNA_pol_sigma-70-like"/>
</dbReference>
<evidence type="ECO:0000256" key="4">
    <source>
        <dbReference type="ARBA" id="ARBA00023163"/>
    </source>
</evidence>
<proteinExistence type="inferred from homology"/>
<reference evidence="7 8" key="1">
    <citation type="submission" date="2020-08" db="EMBL/GenBank/DDBJ databases">
        <title>Genomic Encyclopedia of Type Strains, Phase IV (KMG-IV): sequencing the most valuable type-strain genomes for metagenomic binning, comparative biology and taxonomic classification.</title>
        <authorList>
            <person name="Goeker M."/>
        </authorList>
    </citation>
    <scope>NUCLEOTIDE SEQUENCE [LARGE SCALE GENOMIC DNA]</scope>
    <source>
        <strain evidence="7 8">DSM 103526</strain>
    </source>
</reference>
<evidence type="ECO:0000313" key="8">
    <source>
        <dbReference type="Proteomes" id="UP000579281"/>
    </source>
</evidence>
<dbReference type="PANTHER" id="PTHR43133:SF57">
    <property type="entry name" value="RNA POLYMERASE SIGMA-70 FACTOR"/>
    <property type="match status" value="1"/>
</dbReference>
<evidence type="ECO:0000313" key="7">
    <source>
        <dbReference type="EMBL" id="MBB6214158.1"/>
    </source>
</evidence>
<keyword evidence="8" id="KW-1185">Reference proteome</keyword>
<dbReference type="CDD" id="cd06171">
    <property type="entry name" value="Sigma70_r4"/>
    <property type="match status" value="1"/>
</dbReference>
<dbReference type="InterPro" id="IPR013325">
    <property type="entry name" value="RNA_pol_sigma_r2"/>
</dbReference>
<organism evidence="7 8">
    <name type="scientific">Anaerosolibacter carboniphilus</name>
    <dbReference type="NCBI Taxonomy" id="1417629"/>
    <lineage>
        <taxon>Bacteria</taxon>
        <taxon>Bacillati</taxon>
        <taxon>Bacillota</taxon>
        <taxon>Clostridia</taxon>
        <taxon>Peptostreptococcales</taxon>
        <taxon>Thermotaleaceae</taxon>
        <taxon>Anaerosolibacter</taxon>
    </lineage>
</organism>
<evidence type="ECO:0000259" key="6">
    <source>
        <dbReference type="Pfam" id="PF08281"/>
    </source>
</evidence>
<dbReference type="InterPro" id="IPR007627">
    <property type="entry name" value="RNA_pol_sigma70_r2"/>
</dbReference>
<dbReference type="AlphaFoldDB" id="A0A841KPY1"/>
<dbReference type="SUPFAM" id="SSF88946">
    <property type="entry name" value="Sigma2 domain of RNA polymerase sigma factors"/>
    <property type="match status" value="1"/>
</dbReference>
<keyword evidence="3" id="KW-0731">Sigma factor</keyword>
<dbReference type="InterPro" id="IPR013324">
    <property type="entry name" value="RNA_pol_sigma_r3/r4-like"/>
</dbReference>
<accession>A0A841KPY1</accession>
<dbReference type="InterPro" id="IPR013249">
    <property type="entry name" value="RNA_pol_sigma70_r4_t2"/>
</dbReference>
<dbReference type="InterPro" id="IPR036388">
    <property type="entry name" value="WH-like_DNA-bd_sf"/>
</dbReference>
<evidence type="ECO:0000256" key="1">
    <source>
        <dbReference type="ARBA" id="ARBA00010641"/>
    </source>
</evidence>
<evidence type="ECO:0000256" key="3">
    <source>
        <dbReference type="ARBA" id="ARBA00023082"/>
    </source>
</evidence>
<dbReference type="InterPro" id="IPR014284">
    <property type="entry name" value="RNA_pol_sigma-70_dom"/>
</dbReference>
<dbReference type="Pfam" id="PF04542">
    <property type="entry name" value="Sigma70_r2"/>
    <property type="match status" value="1"/>
</dbReference>
<dbReference type="GO" id="GO:0003677">
    <property type="term" value="F:DNA binding"/>
    <property type="evidence" value="ECO:0007669"/>
    <property type="project" value="InterPro"/>
</dbReference>
<dbReference type="PANTHER" id="PTHR43133">
    <property type="entry name" value="RNA POLYMERASE ECF-TYPE SIGMA FACTO"/>
    <property type="match status" value="1"/>
</dbReference>
<protein>
    <submittedName>
        <fullName evidence="7">RNA polymerase sigma-70 factor (ECF subfamily)</fullName>
    </submittedName>
</protein>
<dbReference type="Proteomes" id="UP000579281">
    <property type="component" value="Unassembled WGS sequence"/>
</dbReference>
<dbReference type="Pfam" id="PF08281">
    <property type="entry name" value="Sigma70_r4_2"/>
    <property type="match status" value="1"/>
</dbReference>
<dbReference type="SUPFAM" id="SSF88659">
    <property type="entry name" value="Sigma3 and sigma4 domains of RNA polymerase sigma factors"/>
    <property type="match status" value="1"/>
</dbReference>
<feature type="domain" description="RNA polymerase sigma factor 70 region 4 type 2" evidence="6">
    <location>
        <begin position="117"/>
        <end position="169"/>
    </location>
</feature>